<sequence>MVQSNIKHSMRIVFYNLHPIQHLSADVLFIDQRTVLLVPWVDSPSDLDLVLNETKDYGFAYFHSAGLPLPKPADKTCKQVLDSRALTTSIY</sequence>
<accession>A0AAE1A0H9</accession>
<dbReference type="Proteomes" id="UP001283361">
    <property type="component" value="Unassembled WGS sequence"/>
</dbReference>
<proteinExistence type="predicted"/>
<gene>
    <name evidence="1" type="ORF">RRG08_063705</name>
</gene>
<protein>
    <submittedName>
        <fullName evidence="1">Uncharacterized protein</fullName>
    </submittedName>
</protein>
<organism evidence="1 2">
    <name type="scientific">Elysia crispata</name>
    <name type="common">lettuce slug</name>
    <dbReference type="NCBI Taxonomy" id="231223"/>
    <lineage>
        <taxon>Eukaryota</taxon>
        <taxon>Metazoa</taxon>
        <taxon>Spiralia</taxon>
        <taxon>Lophotrochozoa</taxon>
        <taxon>Mollusca</taxon>
        <taxon>Gastropoda</taxon>
        <taxon>Heterobranchia</taxon>
        <taxon>Euthyneura</taxon>
        <taxon>Panpulmonata</taxon>
        <taxon>Sacoglossa</taxon>
        <taxon>Placobranchoidea</taxon>
        <taxon>Plakobranchidae</taxon>
        <taxon>Elysia</taxon>
    </lineage>
</organism>
<evidence type="ECO:0000313" key="2">
    <source>
        <dbReference type="Proteomes" id="UP001283361"/>
    </source>
</evidence>
<dbReference type="AlphaFoldDB" id="A0AAE1A0H9"/>
<dbReference type="EMBL" id="JAWDGP010003048">
    <property type="protein sequence ID" value="KAK3777972.1"/>
    <property type="molecule type" value="Genomic_DNA"/>
</dbReference>
<keyword evidence="2" id="KW-1185">Reference proteome</keyword>
<comment type="caution">
    <text evidence="1">The sequence shown here is derived from an EMBL/GenBank/DDBJ whole genome shotgun (WGS) entry which is preliminary data.</text>
</comment>
<evidence type="ECO:0000313" key="1">
    <source>
        <dbReference type="EMBL" id="KAK3777972.1"/>
    </source>
</evidence>
<reference evidence="1" key="1">
    <citation type="journal article" date="2023" name="G3 (Bethesda)">
        <title>A reference genome for the long-term kleptoplast-retaining sea slug Elysia crispata morphotype clarki.</title>
        <authorList>
            <person name="Eastman K.E."/>
            <person name="Pendleton A.L."/>
            <person name="Shaikh M.A."/>
            <person name="Suttiyut T."/>
            <person name="Ogas R."/>
            <person name="Tomko P."/>
            <person name="Gavelis G."/>
            <person name="Widhalm J.R."/>
            <person name="Wisecaver J.H."/>
        </authorList>
    </citation>
    <scope>NUCLEOTIDE SEQUENCE</scope>
    <source>
        <strain evidence="1">ECLA1</strain>
    </source>
</reference>
<name>A0AAE1A0H9_9GAST</name>